<organism evidence="2 3">
    <name type="scientific">Streptomyces coerulescens</name>
    <dbReference type="NCBI Taxonomy" id="29304"/>
    <lineage>
        <taxon>Bacteria</taxon>
        <taxon>Bacillati</taxon>
        <taxon>Actinomycetota</taxon>
        <taxon>Actinomycetes</taxon>
        <taxon>Kitasatosporales</taxon>
        <taxon>Streptomycetaceae</taxon>
        <taxon>Streptomyces</taxon>
    </lineage>
</organism>
<feature type="region of interest" description="Disordered" evidence="1">
    <location>
        <begin position="190"/>
        <end position="222"/>
    </location>
</feature>
<keyword evidence="3" id="KW-1185">Reference proteome</keyword>
<comment type="caution">
    <text evidence="2">The sequence shown here is derived from an EMBL/GenBank/DDBJ whole genome shotgun (WGS) entry which is preliminary data.</text>
</comment>
<dbReference type="RefSeq" id="WP_380857956.1">
    <property type="nucleotide sequence ID" value="NZ_JBHSKM010000019.1"/>
</dbReference>
<evidence type="ECO:0000313" key="2">
    <source>
        <dbReference type="EMBL" id="MFC5217329.1"/>
    </source>
</evidence>
<protein>
    <submittedName>
        <fullName evidence="2">Uncharacterized protein</fullName>
    </submittedName>
</protein>
<accession>A0ABW0CNE5</accession>
<evidence type="ECO:0000256" key="1">
    <source>
        <dbReference type="SAM" id="MobiDB-lite"/>
    </source>
</evidence>
<feature type="compositionally biased region" description="Acidic residues" evidence="1">
    <location>
        <begin position="119"/>
        <end position="132"/>
    </location>
</feature>
<dbReference type="Proteomes" id="UP001596263">
    <property type="component" value="Unassembled WGS sequence"/>
</dbReference>
<sequence length="222" mass="23554">MARIRVLEAIAGADFSWAPGDVVDVSEEEAASWADGHRAALVDGEDGVPAEETATTSHLAPLVVGEDGQELEVLDATLEAAEPPADAEDGQQWVRWSVTVRLPAAAASADGDQTPADPADLENEDPEQEAEEVATPFDPREHTNKEVLAYLDTVGEQEALRVLEVEASEGENRAGIAKNREQVLEAARLRDEAEGGSQLGAEKTADYSRGGGGAETPETRSW</sequence>
<dbReference type="EMBL" id="JBHSKM010000019">
    <property type="protein sequence ID" value="MFC5217329.1"/>
    <property type="molecule type" value="Genomic_DNA"/>
</dbReference>
<evidence type="ECO:0000313" key="3">
    <source>
        <dbReference type="Proteomes" id="UP001596263"/>
    </source>
</evidence>
<feature type="region of interest" description="Disordered" evidence="1">
    <location>
        <begin position="104"/>
        <end position="143"/>
    </location>
</feature>
<reference evidence="3" key="1">
    <citation type="journal article" date="2019" name="Int. J. Syst. Evol. Microbiol.">
        <title>The Global Catalogue of Microorganisms (GCM) 10K type strain sequencing project: providing services to taxonomists for standard genome sequencing and annotation.</title>
        <authorList>
            <consortium name="The Broad Institute Genomics Platform"/>
            <consortium name="The Broad Institute Genome Sequencing Center for Infectious Disease"/>
            <person name="Wu L."/>
            <person name="Ma J."/>
        </authorList>
    </citation>
    <scope>NUCLEOTIDE SEQUENCE [LARGE SCALE GENOMIC DNA]</scope>
    <source>
        <strain evidence="3">KCTC 42586</strain>
    </source>
</reference>
<name>A0ABW0CNE5_STRCD</name>
<gene>
    <name evidence="2" type="ORF">ACFPQ9_26165</name>
</gene>
<proteinExistence type="predicted"/>